<organism evidence="12 13">
    <name type="scientific">Octopus sinensis</name>
    <name type="common">East Asian common octopus</name>
    <dbReference type="NCBI Taxonomy" id="2607531"/>
    <lineage>
        <taxon>Eukaryota</taxon>
        <taxon>Metazoa</taxon>
        <taxon>Spiralia</taxon>
        <taxon>Lophotrochozoa</taxon>
        <taxon>Mollusca</taxon>
        <taxon>Cephalopoda</taxon>
        <taxon>Coleoidea</taxon>
        <taxon>Octopodiformes</taxon>
        <taxon>Octopoda</taxon>
        <taxon>Incirrata</taxon>
        <taxon>Octopodidae</taxon>
        <taxon>Octopus</taxon>
    </lineage>
</organism>
<dbReference type="Gene3D" id="1.50.40.10">
    <property type="entry name" value="Mitochondrial carrier domain"/>
    <property type="match status" value="2"/>
</dbReference>
<feature type="repeat" description="Solcar" evidence="9">
    <location>
        <begin position="204"/>
        <end position="290"/>
    </location>
</feature>
<dbReference type="InterPro" id="IPR018108">
    <property type="entry name" value="MCP_transmembrane"/>
</dbReference>
<protein>
    <submittedName>
        <fullName evidence="13">Mitochondrial carnitine/acylcarnitine carrier protein-like</fullName>
    </submittedName>
</protein>
<evidence type="ECO:0000256" key="11">
    <source>
        <dbReference type="SAM" id="Phobius"/>
    </source>
</evidence>
<accession>A0A7E6FHT5</accession>
<dbReference type="GO" id="GO:1902603">
    <property type="term" value="P:carnitine transmembrane transport"/>
    <property type="evidence" value="ECO:0007669"/>
    <property type="project" value="TreeGrafter"/>
</dbReference>
<evidence type="ECO:0000256" key="7">
    <source>
        <dbReference type="ARBA" id="ARBA00023128"/>
    </source>
</evidence>
<dbReference type="PROSITE" id="PS50920">
    <property type="entry name" value="SOLCAR"/>
    <property type="match status" value="3"/>
</dbReference>
<name>A0A7E6FHT5_9MOLL</name>
<proteinExistence type="inferred from homology"/>
<dbReference type="Pfam" id="PF00153">
    <property type="entry name" value="Mito_carr"/>
    <property type="match status" value="3"/>
</dbReference>
<dbReference type="RefSeq" id="XP_036366925.1">
    <property type="nucleotide sequence ID" value="XM_036511032.1"/>
</dbReference>
<dbReference type="Proteomes" id="UP000515154">
    <property type="component" value="Linkage group LG18"/>
</dbReference>
<keyword evidence="8 9" id="KW-0472">Membrane</keyword>
<evidence type="ECO:0000256" key="1">
    <source>
        <dbReference type="ARBA" id="ARBA00004225"/>
    </source>
</evidence>
<feature type="repeat" description="Solcar" evidence="9">
    <location>
        <begin position="104"/>
        <end position="193"/>
    </location>
</feature>
<comment type="subcellular location">
    <subcellularLocation>
        <location evidence="1">Mitochondrion membrane</location>
        <topology evidence="1">Multi-pass membrane protein</topology>
    </subcellularLocation>
</comment>
<dbReference type="GO" id="GO:0006839">
    <property type="term" value="P:mitochondrial transport"/>
    <property type="evidence" value="ECO:0007669"/>
    <property type="project" value="TreeGrafter"/>
</dbReference>
<dbReference type="AlphaFoldDB" id="A0A7E6FHT5"/>
<keyword evidence="6 11" id="KW-1133">Transmembrane helix</keyword>
<dbReference type="GO" id="GO:0015227">
    <property type="term" value="F:O-acyl-L-carnitine transmembrane transporter activity"/>
    <property type="evidence" value="ECO:0007669"/>
    <property type="project" value="TreeGrafter"/>
</dbReference>
<dbReference type="PANTHER" id="PTHR45624">
    <property type="entry name" value="MITOCHONDRIAL BASIC AMINO ACIDS TRANSPORTER-RELATED"/>
    <property type="match status" value="1"/>
</dbReference>
<dbReference type="InterPro" id="IPR050567">
    <property type="entry name" value="Mitochondrial_Carrier"/>
</dbReference>
<evidence type="ECO:0000313" key="12">
    <source>
        <dbReference type="Proteomes" id="UP000515154"/>
    </source>
</evidence>
<evidence type="ECO:0000256" key="8">
    <source>
        <dbReference type="ARBA" id="ARBA00023136"/>
    </source>
</evidence>
<dbReference type="InterPro" id="IPR023395">
    <property type="entry name" value="MCP_dom_sf"/>
</dbReference>
<keyword evidence="3 10" id="KW-0813">Transport</keyword>
<keyword evidence="5" id="KW-0677">Repeat</keyword>
<keyword evidence="4 9" id="KW-0812">Transmembrane</keyword>
<evidence type="ECO:0000256" key="2">
    <source>
        <dbReference type="ARBA" id="ARBA00006375"/>
    </source>
</evidence>
<dbReference type="PANTHER" id="PTHR45624:SF4">
    <property type="entry name" value="CONGESTED-LIKE TRACHEA PROTEIN-RELATED"/>
    <property type="match status" value="1"/>
</dbReference>
<comment type="similarity">
    <text evidence="2 10">Belongs to the mitochondrial carrier (TC 2.A.29) family.</text>
</comment>
<evidence type="ECO:0000256" key="9">
    <source>
        <dbReference type="PROSITE-ProRule" id="PRU00282"/>
    </source>
</evidence>
<evidence type="ECO:0000313" key="13">
    <source>
        <dbReference type="RefSeq" id="XP_036366925.1"/>
    </source>
</evidence>
<dbReference type="GO" id="GO:0031966">
    <property type="term" value="C:mitochondrial membrane"/>
    <property type="evidence" value="ECO:0007669"/>
    <property type="project" value="UniProtKB-SubCell"/>
</dbReference>
<evidence type="ECO:0000256" key="5">
    <source>
        <dbReference type="ARBA" id="ARBA00022737"/>
    </source>
</evidence>
<feature type="transmembrane region" description="Helical" evidence="11">
    <location>
        <begin position="71"/>
        <end position="92"/>
    </location>
</feature>
<evidence type="ECO:0000256" key="3">
    <source>
        <dbReference type="ARBA" id="ARBA00022448"/>
    </source>
</evidence>
<evidence type="ECO:0000256" key="10">
    <source>
        <dbReference type="RuleBase" id="RU000488"/>
    </source>
</evidence>
<feature type="transmembrane region" description="Helical" evidence="11">
    <location>
        <begin position="12"/>
        <end position="28"/>
    </location>
</feature>
<keyword evidence="12" id="KW-1185">Reference proteome</keyword>
<feature type="repeat" description="Solcar" evidence="9">
    <location>
        <begin position="5"/>
        <end position="95"/>
    </location>
</feature>
<evidence type="ECO:0000256" key="6">
    <source>
        <dbReference type="ARBA" id="ARBA00022989"/>
    </source>
</evidence>
<sequence>MSKEISPRKDFIAGYFGGVAIVVAGYPMDTIKVRIQTIPQIPGQPSPYRNMFDCGMHIIKRESARGLYKGMGVPLVIIPPMFALWFFTFGIGKKLQQKSPQEQLSYFQVFKAGMLAGTVATTFCSPGERIKCLLQIQQESSGKAKYQGPIDCLRKLYKEGGIRWIYRGTTATFVRDIHGSGFYFMTYEFMQRLLSEDNKRYESLSATNTLLAGGVAGLVNWSLALPADVVKSRIQTAPIENQNLRIKDVFKQLWKEGGIQALYKGTTPVLTRAFVGNAACLLTYEIIVRVLNALLPNL</sequence>
<dbReference type="SUPFAM" id="SSF103506">
    <property type="entry name" value="Mitochondrial carrier"/>
    <property type="match status" value="1"/>
</dbReference>
<dbReference type="KEGG" id="osn:115221272"/>
<keyword evidence="7" id="KW-0496">Mitochondrion</keyword>
<reference evidence="13" key="1">
    <citation type="submission" date="2025-08" db="UniProtKB">
        <authorList>
            <consortium name="RefSeq"/>
        </authorList>
    </citation>
    <scope>IDENTIFICATION</scope>
</reference>
<gene>
    <name evidence="13" type="primary">LOC115221272</name>
</gene>
<evidence type="ECO:0000256" key="4">
    <source>
        <dbReference type="ARBA" id="ARBA00022692"/>
    </source>
</evidence>